<feature type="compositionally biased region" description="Low complexity" evidence="6">
    <location>
        <begin position="602"/>
        <end position="634"/>
    </location>
</feature>
<dbReference type="SUPFAM" id="SSF47095">
    <property type="entry name" value="HMG-box"/>
    <property type="match status" value="1"/>
</dbReference>
<sequence length="663" mass="75043">MLDNYDRGEMTPPPVNSYGSSPGLLALHSSLYATPTSRAFDIDSSIDGNEGSMSMDPQIIPIPGMLSGPAQQRLEDMSWLASGPSLDYQQSLASIPTGVKMCHPGSSAQRSLKEQRIRRPMNAFMVWAKVERKKLADENPDLHNADLSKMLGKKWRGLTPQDRRPYVEEAERLRVIHMQEHPNYKYRPRRRKHAKRAPGAPSSPPTATNTVGARSTPGGSNAIHHSMTKMDNYQGMTQLPWGGHSPISSLYHQQQQQQQNMQDYKSENNSLYGSPYTPIIHTPDISPVQSPEPDGDGTHLQSSQNPDPERELMEGTSKQHSEMVEQNKRYSYMNTDNQLHAGHAGGTNISSCQNTGSYTDTLTYKKSVSYLNFERQTTSIAAVGIANGMMVSCNKLRSGFDNVGSVTGTFYPPVASPHDQTLHYTSPQSSKTTNYSLQSNVETNYSHQVQCANRQQNIGMRNTNEQCPTVSHRYQMSHHQEYQQDTGNNQQQQQQQQHVLNSLDSQLNDEDQEQSMQFEKYYKYTHPSTIAHSSMTAQNILDSNHNYASDLRYYTPQQTQLDLSNNQCIVDDQQNKDNQCIGHSIEQYHHNIDMVKYQEQQSQQQCQQQSHQQQQQQQPPSSQHQQQQQQQQQQHNPSMEQVSKGDDDFSVILADVRKTCYSS</sequence>
<feature type="domain" description="HMG box" evidence="7">
    <location>
        <begin position="117"/>
        <end position="185"/>
    </location>
</feature>
<reference evidence="8" key="1">
    <citation type="journal article" date="2023" name="bioRxiv">
        <title>Scaffold-level genome assemblies of two parasitoid biocontrol wasps reveal the parthenogenesis mechanism and an associated novel virus.</title>
        <authorList>
            <person name="Inwood S."/>
            <person name="Skelly J."/>
            <person name="Guhlin J."/>
            <person name="Harrop T."/>
            <person name="Goldson S."/>
            <person name="Dearden P."/>
        </authorList>
    </citation>
    <scope>NUCLEOTIDE SEQUENCE</scope>
    <source>
        <strain evidence="8">Irish</strain>
        <tissue evidence="8">Whole body</tissue>
    </source>
</reference>
<dbReference type="InterPro" id="IPR009071">
    <property type="entry name" value="HMG_box_dom"/>
</dbReference>
<dbReference type="EMBL" id="JAQQBS010000001">
    <property type="protein sequence ID" value="KAK0178176.1"/>
    <property type="molecule type" value="Genomic_DNA"/>
</dbReference>
<dbReference type="PANTHER" id="PTHR10270">
    <property type="entry name" value="SOX TRANSCRIPTION FACTOR"/>
    <property type="match status" value="1"/>
</dbReference>
<organism evidence="8 9">
    <name type="scientific">Microctonus aethiopoides</name>
    <dbReference type="NCBI Taxonomy" id="144406"/>
    <lineage>
        <taxon>Eukaryota</taxon>
        <taxon>Metazoa</taxon>
        <taxon>Ecdysozoa</taxon>
        <taxon>Arthropoda</taxon>
        <taxon>Hexapoda</taxon>
        <taxon>Insecta</taxon>
        <taxon>Pterygota</taxon>
        <taxon>Neoptera</taxon>
        <taxon>Endopterygota</taxon>
        <taxon>Hymenoptera</taxon>
        <taxon>Apocrita</taxon>
        <taxon>Ichneumonoidea</taxon>
        <taxon>Braconidae</taxon>
        <taxon>Euphorinae</taxon>
        <taxon>Microctonus</taxon>
    </lineage>
</organism>
<evidence type="ECO:0000259" key="7">
    <source>
        <dbReference type="PROSITE" id="PS50118"/>
    </source>
</evidence>
<feature type="DNA-binding region" description="HMG box" evidence="5">
    <location>
        <begin position="117"/>
        <end position="185"/>
    </location>
</feature>
<dbReference type="FunFam" id="1.10.30.10:FF:000008">
    <property type="entry name" value="transcription factor SOX-7"/>
    <property type="match status" value="1"/>
</dbReference>
<dbReference type="Pfam" id="PF00505">
    <property type="entry name" value="HMG_box"/>
    <property type="match status" value="1"/>
</dbReference>
<dbReference type="Proteomes" id="UP001168990">
    <property type="component" value="Unassembled WGS sequence"/>
</dbReference>
<name>A0AA39FYX7_9HYME</name>
<dbReference type="GO" id="GO:0000978">
    <property type="term" value="F:RNA polymerase II cis-regulatory region sequence-specific DNA binding"/>
    <property type="evidence" value="ECO:0007669"/>
    <property type="project" value="TreeGrafter"/>
</dbReference>
<evidence type="ECO:0000256" key="5">
    <source>
        <dbReference type="PROSITE-ProRule" id="PRU00267"/>
    </source>
</evidence>
<feature type="compositionally biased region" description="Low complexity" evidence="6">
    <location>
        <begin position="197"/>
        <end position="208"/>
    </location>
</feature>
<evidence type="ECO:0000256" key="6">
    <source>
        <dbReference type="SAM" id="MobiDB-lite"/>
    </source>
</evidence>
<dbReference type="SMART" id="SM00398">
    <property type="entry name" value="HMG"/>
    <property type="match status" value="1"/>
</dbReference>
<dbReference type="PANTHER" id="PTHR10270:SF317">
    <property type="entry name" value="TRANSCRIPTION FACTOR SOX-15-RELATED"/>
    <property type="match status" value="1"/>
</dbReference>
<evidence type="ECO:0000256" key="3">
    <source>
        <dbReference type="ARBA" id="ARBA00023163"/>
    </source>
</evidence>
<feature type="compositionally biased region" description="Basic residues" evidence="6">
    <location>
        <begin position="186"/>
        <end position="196"/>
    </location>
</feature>
<keyword evidence="4 5" id="KW-0539">Nucleus</keyword>
<dbReference type="InterPro" id="IPR036910">
    <property type="entry name" value="HMG_box_dom_sf"/>
</dbReference>
<evidence type="ECO:0000313" key="9">
    <source>
        <dbReference type="Proteomes" id="UP001168990"/>
    </source>
</evidence>
<proteinExistence type="predicted"/>
<dbReference type="CDD" id="cd22032">
    <property type="entry name" value="HMG-box_SoxF"/>
    <property type="match status" value="1"/>
</dbReference>
<feature type="region of interest" description="Disordered" evidence="6">
    <location>
        <begin position="602"/>
        <end position="649"/>
    </location>
</feature>
<dbReference type="Gene3D" id="1.10.30.10">
    <property type="entry name" value="High mobility group box domain"/>
    <property type="match status" value="1"/>
</dbReference>
<keyword evidence="1" id="KW-0805">Transcription regulation</keyword>
<keyword evidence="3" id="KW-0804">Transcription</keyword>
<feature type="region of interest" description="Disordered" evidence="6">
    <location>
        <begin position="186"/>
        <end position="323"/>
    </location>
</feature>
<evidence type="ECO:0000256" key="2">
    <source>
        <dbReference type="ARBA" id="ARBA00023125"/>
    </source>
</evidence>
<gene>
    <name evidence="8" type="ORF">PV328_002151</name>
</gene>
<protein>
    <recommendedName>
        <fullName evidence="7">HMG box domain-containing protein</fullName>
    </recommendedName>
</protein>
<dbReference type="InterPro" id="IPR050140">
    <property type="entry name" value="SRY-related_HMG-box_TF-like"/>
</dbReference>
<evidence type="ECO:0000313" key="8">
    <source>
        <dbReference type="EMBL" id="KAK0178176.1"/>
    </source>
</evidence>
<keyword evidence="2 5" id="KW-0238">DNA-binding</keyword>
<dbReference type="AlphaFoldDB" id="A0AA39FYX7"/>
<evidence type="ECO:0000256" key="1">
    <source>
        <dbReference type="ARBA" id="ARBA00023015"/>
    </source>
</evidence>
<comment type="caution">
    <text evidence="8">The sequence shown here is derived from an EMBL/GenBank/DDBJ whole genome shotgun (WGS) entry which is preliminary data.</text>
</comment>
<feature type="compositionally biased region" description="Polar residues" evidence="6">
    <location>
        <begin position="209"/>
        <end position="219"/>
    </location>
</feature>
<dbReference type="PROSITE" id="PS50118">
    <property type="entry name" value="HMG_BOX_2"/>
    <property type="match status" value="1"/>
</dbReference>
<reference evidence="8" key="2">
    <citation type="submission" date="2023-03" db="EMBL/GenBank/DDBJ databases">
        <authorList>
            <person name="Inwood S.N."/>
            <person name="Skelly J.G."/>
            <person name="Guhlin J."/>
            <person name="Harrop T.W.R."/>
            <person name="Goldson S.G."/>
            <person name="Dearden P.K."/>
        </authorList>
    </citation>
    <scope>NUCLEOTIDE SEQUENCE</scope>
    <source>
        <strain evidence="8">Irish</strain>
        <tissue evidence="8">Whole body</tissue>
    </source>
</reference>
<dbReference type="GO" id="GO:0030154">
    <property type="term" value="P:cell differentiation"/>
    <property type="evidence" value="ECO:0007669"/>
    <property type="project" value="TreeGrafter"/>
</dbReference>
<dbReference type="GO" id="GO:0005634">
    <property type="term" value="C:nucleus"/>
    <property type="evidence" value="ECO:0007669"/>
    <property type="project" value="UniProtKB-UniRule"/>
</dbReference>
<dbReference type="GO" id="GO:0001228">
    <property type="term" value="F:DNA-binding transcription activator activity, RNA polymerase II-specific"/>
    <property type="evidence" value="ECO:0007669"/>
    <property type="project" value="TreeGrafter"/>
</dbReference>
<feature type="compositionally biased region" description="Basic and acidic residues" evidence="6">
    <location>
        <begin position="307"/>
        <end position="323"/>
    </location>
</feature>
<feature type="region of interest" description="Disordered" evidence="6">
    <location>
        <begin position="473"/>
        <end position="498"/>
    </location>
</feature>
<accession>A0AA39FYX7</accession>
<keyword evidence="9" id="KW-1185">Reference proteome</keyword>
<evidence type="ECO:0000256" key="4">
    <source>
        <dbReference type="ARBA" id="ARBA00023242"/>
    </source>
</evidence>
<feature type="compositionally biased region" description="Polar residues" evidence="6">
    <location>
        <begin position="260"/>
        <end position="272"/>
    </location>
</feature>